<evidence type="ECO:0000313" key="4">
    <source>
        <dbReference type="Proteomes" id="UP000681317"/>
    </source>
</evidence>
<feature type="compositionally biased region" description="Polar residues" evidence="2">
    <location>
        <begin position="1"/>
        <end position="12"/>
    </location>
</feature>
<feature type="region of interest" description="Disordered" evidence="2">
    <location>
        <begin position="1"/>
        <end position="27"/>
    </location>
</feature>
<dbReference type="SFLD" id="SFLDG01125">
    <property type="entry name" value="C1.1:_Acid_Phosphatase_Like"/>
    <property type="match status" value="1"/>
</dbReference>
<dbReference type="SFLD" id="SFLDS00003">
    <property type="entry name" value="Haloacid_Dehalogenase"/>
    <property type="match status" value="1"/>
</dbReference>
<evidence type="ECO:0000256" key="1">
    <source>
        <dbReference type="ARBA" id="ARBA00022729"/>
    </source>
</evidence>
<dbReference type="InterPro" id="IPR036412">
    <property type="entry name" value="HAD-like_sf"/>
</dbReference>
<gene>
    <name evidence="3" type="ORF">LYSCAS_11970</name>
</gene>
<protein>
    <recommendedName>
        <fullName evidence="5">Acid phosphatase</fullName>
    </recommendedName>
</protein>
<dbReference type="EMBL" id="AP024545">
    <property type="protein sequence ID" value="BCT92173.1"/>
    <property type="molecule type" value="Genomic_DNA"/>
</dbReference>
<keyword evidence="1" id="KW-0732">Signal</keyword>
<organism evidence="3 4">
    <name type="scientific">Noviluteimonas caseinilytica</name>
    <dbReference type="NCBI Taxonomy" id="2675101"/>
    <lineage>
        <taxon>Bacteria</taxon>
        <taxon>Pseudomonadati</taxon>
        <taxon>Pseudomonadota</taxon>
        <taxon>Gammaproteobacteria</taxon>
        <taxon>Lysobacterales</taxon>
        <taxon>Lysobacteraceae</taxon>
        <taxon>Noviluteimonas</taxon>
    </lineage>
</organism>
<dbReference type="Pfam" id="PF03767">
    <property type="entry name" value="Acid_phosphat_B"/>
    <property type="match status" value="1"/>
</dbReference>
<dbReference type="InterPro" id="IPR006423">
    <property type="entry name" value="Lipo_e_P4"/>
</dbReference>
<dbReference type="PANTHER" id="PTHR31284">
    <property type="entry name" value="ACID PHOSPHATASE-LIKE PROTEIN"/>
    <property type="match status" value="1"/>
</dbReference>
<sequence>MRNRLSDTQSSFLLGYTRRPSPRPDPPMRPCLLAVALSATLAACATTAPVAPPANPDAPVASPAPAGPAADDSLNATAWFQTAAERDLVYTEVYRAAGRQLRTALADKAWDALPKEDRNTPVKGLKPAIIVDVDETVLDNAPNNVRQIREGRGFDEAKWGEWVAQRAAKPLPGAVEFLQSAAKQGVTVFYITNRDASLTEATIANLRSAGFPVASDDQVLGLGTVVDGCEQEGSEKSCRRQLVGRTHRVVMQFGDQVGDFVQILGNTVEGRKAAIAPYADWIGERWWVLPNPMYGSWEPALFDNNWRQPEEARRAAKEAALDDAR</sequence>
<evidence type="ECO:0000313" key="3">
    <source>
        <dbReference type="EMBL" id="BCT92173.1"/>
    </source>
</evidence>
<dbReference type="CDD" id="cd07534">
    <property type="entry name" value="HAD_CAP"/>
    <property type="match status" value="1"/>
</dbReference>
<keyword evidence="4" id="KW-1185">Reference proteome</keyword>
<dbReference type="Gene3D" id="3.40.50.1000">
    <property type="entry name" value="HAD superfamily/HAD-like"/>
    <property type="match status" value="1"/>
</dbReference>
<dbReference type="SUPFAM" id="SSF56784">
    <property type="entry name" value="HAD-like"/>
    <property type="match status" value="1"/>
</dbReference>
<evidence type="ECO:0000256" key="2">
    <source>
        <dbReference type="SAM" id="MobiDB-lite"/>
    </source>
</evidence>
<reference evidence="3 4" key="1">
    <citation type="submission" date="2021-03" db="EMBL/GenBank/DDBJ databases">
        <title>Complete Genome Sequences of Two Lysobacter Strains Isolated from Sea Water (Lysobacter caseinilyticus) and Soil (Lysobacter helvus) in South Korea.</title>
        <authorList>
            <person name="Watanabe Y."/>
            <person name="Arakawa K."/>
        </authorList>
    </citation>
    <scope>NUCLEOTIDE SEQUENCE [LARGE SCALE GENOMIC DNA]</scope>
    <source>
        <strain evidence="3 4">KVB24</strain>
    </source>
</reference>
<dbReference type="InterPro" id="IPR005519">
    <property type="entry name" value="Acid_phosphat_B-like"/>
</dbReference>
<accession>A0ABM7Q4I4</accession>
<proteinExistence type="predicted"/>
<dbReference type="Proteomes" id="UP000681317">
    <property type="component" value="Chromosome"/>
</dbReference>
<dbReference type="InterPro" id="IPR023214">
    <property type="entry name" value="HAD_sf"/>
</dbReference>
<dbReference type="PANTHER" id="PTHR31284:SF10">
    <property type="entry name" value="ACID PHOSPHATASE-LIKE PROTEIN"/>
    <property type="match status" value="1"/>
</dbReference>
<name>A0ABM7Q4I4_9GAMM</name>
<evidence type="ECO:0008006" key="5">
    <source>
        <dbReference type="Google" id="ProtNLM"/>
    </source>
</evidence>